<sequence length="76" mass="8809">MRDSGKLLEQTPRCKKCKYFKPHDYDETRGICSKTESVAGDPYHEDSLAVARDAESYRAYLEVHEDFGCVMFEPKE</sequence>
<dbReference type="Proteomes" id="UP000278031">
    <property type="component" value="Unassembled WGS sequence"/>
</dbReference>
<dbReference type="AlphaFoldDB" id="A0A497JFT2"/>
<accession>A0A497JFT2</accession>
<organism evidence="1 2">
    <name type="scientific">Candidatus Iainarchaeum sp</name>
    <dbReference type="NCBI Taxonomy" id="3101447"/>
    <lineage>
        <taxon>Archaea</taxon>
        <taxon>Candidatus Iainarchaeota</taxon>
        <taxon>Candidatus Iainarchaeia</taxon>
        <taxon>Candidatus Iainarchaeales</taxon>
        <taxon>Candidatus Iainarchaeaceae</taxon>
        <taxon>Candidatus Iainarchaeum</taxon>
    </lineage>
</organism>
<dbReference type="EMBL" id="QMWP01000108">
    <property type="protein sequence ID" value="RLG69786.1"/>
    <property type="molecule type" value="Genomic_DNA"/>
</dbReference>
<comment type="caution">
    <text evidence="1">The sequence shown here is derived from an EMBL/GenBank/DDBJ whole genome shotgun (WGS) entry which is preliminary data.</text>
</comment>
<proteinExistence type="predicted"/>
<evidence type="ECO:0000313" key="2">
    <source>
        <dbReference type="Proteomes" id="UP000278031"/>
    </source>
</evidence>
<name>A0A497JFT2_9ARCH</name>
<gene>
    <name evidence="1" type="ORF">DRO04_02850</name>
</gene>
<reference evidence="1 2" key="1">
    <citation type="submission" date="2018-06" db="EMBL/GenBank/DDBJ databases">
        <title>Extensive metabolic versatility and redundancy in microbially diverse, dynamic hydrothermal sediments.</title>
        <authorList>
            <person name="Dombrowski N."/>
            <person name="Teske A."/>
            <person name="Baker B.J."/>
        </authorList>
    </citation>
    <scope>NUCLEOTIDE SEQUENCE [LARGE SCALE GENOMIC DNA]</scope>
    <source>
        <strain evidence="1">B51_G17</strain>
    </source>
</reference>
<protein>
    <submittedName>
        <fullName evidence="1">Uncharacterized protein</fullName>
    </submittedName>
</protein>
<evidence type="ECO:0000313" key="1">
    <source>
        <dbReference type="EMBL" id="RLG69786.1"/>
    </source>
</evidence>